<dbReference type="GO" id="GO:0016020">
    <property type="term" value="C:membrane"/>
    <property type="evidence" value="ECO:0007669"/>
    <property type="project" value="UniProtKB-SubCell"/>
</dbReference>
<feature type="transmembrane region" description="Helical" evidence="12">
    <location>
        <begin position="1103"/>
        <end position="1136"/>
    </location>
</feature>
<dbReference type="CDD" id="cd18604">
    <property type="entry name" value="ABC_6TM_VMR1_D2_like"/>
    <property type="match status" value="1"/>
</dbReference>
<dbReference type="InterPro" id="IPR003439">
    <property type="entry name" value="ABC_transporter-like_ATP-bd"/>
</dbReference>
<feature type="domain" description="ABC transmembrane type-1" evidence="14">
    <location>
        <begin position="944"/>
        <end position="1260"/>
    </location>
</feature>
<dbReference type="InterPro" id="IPR011527">
    <property type="entry name" value="ABC1_TM_dom"/>
</dbReference>
<dbReference type="CDD" id="cd18596">
    <property type="entry name" value="ABC_6TM_VMR1_D1_like"/>
    <property type="match status" value="1"/>
</dbReference>
<dbReference type="Proteomes" id="UP001283341">
    <property type="component" value="Unassembled WGS sequence"/>
</dbReference>
<sequence length="1586" mass="175535">MMRNESMITAASTGLAIVGLLSLPAVSSLLARLRKQEPRPPIYEDADGKATPESVKAYSSKLQKALVLFFVALGCGVFIPRALLSENSEGIVLNICLNGAAWGLLLFQAVAIAASRSSVQAYKIGICTFLSTIVLAGIHLARDTKNAEAILHDTTLLTLHLVEISSTVCLGIAAFSIPRRPDVFHEGELVDRMFTVSAFSRFNFSWPSNILAISAKKKDLDMADLSRPDHFSRARDAVADWKRRNFKTSLWLSVILAHKKAFALQWFLTLCTSILNFTPQWIILQLLRILEHRRVSSTYGFDVWIWVVWLGVAIVAQSWVESYVFWLSWAELTIPVRAQLSALIFEKAMRRKDAKGADKSKKKTHVEESAEPTIAGPVGESTAADKPETPEDEDDSEELKKSKQSTVNLIGVDAKRVSDFCCYQNLFPGSLFKLAVSIAFLTSLLGWKSLLAGFSSMLFIMPINIHFSKKYAAAQDRLMKLRDEKMEVVTEALQGIRQIKFSALEPEWEKKIGEVRGRELGAVWDVFMADTLLFACWITSPILLSAISLAVYAGITGSLTPSVAFVSLGVFKALELTLSVVPELTSDLLDAWVSVKRMQEYLDSPEVSRIAKDSDEVAFDNATIAWPSDEKIEDENRFVLRNISVTFPKNELSVISGKTGTGKSLMLAAILGEIDVLGGDIYVPRPPLLSERHDSKANKDNWIIPSSIAYVAQIPWIENASIRDNITFGLPFDEERYNKTVEVCALKKDLEMLSDGENTEIGANGINLSGGQKWRVTLARAMYSRAGILVLDDIFSAVDAHVGRYIFENCLNGELATGRTRILVTHHVALCEPKTKYLVELGDGGVLNAGLLSELREEGTLQKIKSHEQAPEEIEADETATAVNSDDSIDGENAAGAEPLKKVASKSAVPRVFVEEESREQGAVRKHVYLTYLHDSGGWWYWGFAIVIFTVVQTLAIGRSWWLKIWTGDYEEQGMHSQQHIFNSSRELGYSYALGIQQTSIHTTTAPEIESWTHNSLRFYLGVYVALAVISSIIGTCKFLYIYFGSIRASRKMFEKLNFTILRTPIRWLDTVPVGRILNRFTADFHIVDSQLANSVSFGANSLLSLMGVIVAGLFVSPYIVLLAFFLLLACLYYAVVYLSGARPVKRLESTAKSPVFEQFGSALSGVATIRGFDKSQVYVERMYRKLDNWTTTTWHLWLFNRWMGWRMALVGSLFAMFVSVLILKTPGIDSALAGFALAFALEFSSCVVWTIRFYANVELNMNAAERIIEYTELPTESLEGSSPPAAWPTGGSIEVEDLVVSYAPDLPAVLKGLTFSVKSNERIGVVGRTGAGKSSLTLALFRFLEARSGSVYIDGLDISKIKLHDLRSRLAIIPQDPVLFSGSIRSNLDPFDHHTDAELRDCLERVHLVTQSAQASGVATPTTSAGGEPSSSTSSAPTITPKNTNVFQDLDSQISEGGLNLSQGQRQLLCLARAIVSRPRVMVLDEATSAVDMHTDALIQRSIREEFTDATLLVIAHRLSTIADFDRILVLSDGQVAEFGTPKELWEKKGANGEEFGMFRAMCEESGEKDKLRGLVWENKWITAS</sequence>
<comment type="subcellular location">
    <subcellularLocation>
        <location evidence="1">Membrane</location>
        <topology evidence="1">Multi-pass membrane protein</topology>
    </subcellularLocation>
</comment>
<feature type="transmembrane region" description="Helical" evidence="12">
    <location>
        <begin position="1236"/>
        <end position="1256"/>
    </location>
</feature>
<dbReference type="CDD" id="cd03244">
    <property type="entry name" value="ABCC_MRP_domain2"/>
    <property type="match status" value="1"/>
</dbReference>
<keyword evidence="7" id="KW-0067">ATP-binding</keyword>
<feature type="transmembrane region" description="Helical" evidence="12">
    <location>
        <begin position="65"/>
        <end position="84"/>
    </location>
</feature>
<dbReference type="Gene3D" id="3.40.50.300">
    <property type="entry name" value="P-loop containing nucleotide triphosphate hydrolases"/>
    <property type="match status" value="2"/>
</dbReference>
<keyword evidence="4 12" id="KW-0812">Transmembrane</keyword>
<feature type="transmembrane region" description="Helical" evidence="12">
    <location>
        <begin position="266"/>
        <end position="287"/>
    </location>
</feature>
<evidence type="ECO:0000256" key="11">
    <source>
        <dbReference type="SAM" id="MobiDB-lite"/>
    </source>
</evidence>
<dbReference type="PANTHER" id="PTHR24223:SF456">
    <property type="entry name" value="MULTIDRUG RESISTANCE-ASSOCIATED PROTEIN LETHAL(2)03659"/>
    <property type="match status" value="1"/>
</dbReference>
<feature type="transmembrane region" description="Helical" evidence="12">
    <location>
        <begin position="121"/>
        <end position="142"/>
    </location>
</feature>
<evidence type="ECO:0000256" key="7">
    <source>
        <dbReference type="ARBA" id="ARBA00022840"/>
    </source>
</evidence>
<accession>A0AAE0IPG4</accession>
<keyword evidence="6" id="KW-0547">Nucleotide-binding</keyword>
<dbReference type="SUPFAM" id="SSF90123">
    <property type="entry name" value="ABC transporter transmembrane region"/>
    <property type="match status" value="2"/>
</dbReference>
<proteinExistence type="inferred from homology"/>
<dbReference type="Pfam" id="PF00005">
    <property type="entry name" value="ABC_tran"/>
    <property type="match status" value="2"/>
</dbReference>
<feature type="compositionally biased region" description="Low complexity" evidence="11">
    <location>
        <begin position="1421"/>
        <end position="1442"/>
    </location>
</feature>
<dbReference type="FunFam" id="3.40.50.300:FF:000825">
    <property type="entry name" value="ABC bile acid transporter"/>
    <property type="match status" value="1"/>
</dbReference>
<feature type="transmembrane region" description="Helical" evidence="12">
    <location>
        <begin position="450"/>
        <end position="467"/>
    </location>
</feature>
<dbReference type="GO" id="GO:0140359">
    <property type="term" value="F:ABC-type transporter activity"/>
    <property type="evidence" value="ECO:0007669"/>
    <property type="project" value="InterPro"/>
</dbReference>
<keyword evidence="3" id="KW-0813">Transport</keyword>
<evidence type="ECO:0000256" key="10">
    <source>
        <dbReference type="ARBA" id="ARBA00023180"/>
    </source>
</evidence>
<keyword evidence="16" id="KW-1185">Reference proteome</keyword>
<dbReference type="InterPro" id="IPR017871">
    <property type="entry name" value="ABC_transporter-like_CS"/>
</dbReference>
<evidence type="ECO:0000256" key="4">
    <source>
        <dbReference type="ARBA" id="ARBA00022692"/>
    </source>
</evidence>
<dbReference type="GO" id="GO:0005524">
    <property type="term" value="F:ATP binding"/>
    <property type="evidence" value="ECO:0007669"/>
    <property type="project" value="UniProtKB-KW"/>
</dbReference>
<evidence type="ECO:0000256" key="8">
    <source>
        <dbReference type="ARBA" id="ARBA00022989"/>
    </source>
</evidence>
<dbReference type="InterPro" id="IPR027417">
    <property type="entry name" value="P-loop_NTPase"/>
</dbReference>
<protein>
    <submittedName>
        <fullName evidence="15">P-loop containing nucleoside triphosphate hydrolase protein</fullName>
    </submittedName>
</protein>
<feature type="domain" description="ABC transmembrane type-1" evidence="14">
    <location>
        <begin position="267"/>
        <end position="590"/>
    </location>
</feature>
<feature type="transmembrane region" description="Helical" evidence="12">
    <location>
        <begin position="91"/>
        <end position="115"/>
    </location>
</feature>
<comment type="caution">
    <text evidence="15">The sequence shown here is derived from an EMBL/GenBank/DDBJ whole genome shotgun (WGS) entry which is preliminary data.</text>
</comment>
<feature type="transmembrane region" description="Helical" evidence="12">
    <location>
        <begin position="425"/>
        <end position="444"/>
    </location>
</feature>
<evidence type="ECO:0000256" key="6">
    <source>
        <dbReference type="ARBA" id="ARBA00022741"/>
    </source>
</evidence>
<dbReference type="SUPFAM" id="SSF52540">
    <property type="entry name" value="P-loop containing nucleoside triphosphate hydrolases"/>
    <property type="match status" value="2"/>
</dbReference>
<feature type="transmembrane region" description="Helical" evidence="12">
    <location>
        <begin position="939"/>
        <end position="962"/>
    </location>
</feature>
<dbReference type="SMART" id="SM00382">
    <property type="entry name" value="AAA"/>
    <property type="match status" value="2"/>
</dbReference>
<evidence type="ECO:0000256" key="2">
    <source>
        <dbReference type="ARBA" id="ARBA00009726"/>
    </source>
</evidence>
<organism evidence="15 16">
    <name type="scientific">Apodospora peruviana</name>
    <dbReference type="NCBI Taxonomy" id="516989"/>
    <lineage>
        <taxon>Eukaryota</taxon>
        <taxon>Fungi</taxon>
        <taxon>Dikarya</taxon>
        <taxon>Ascomycota</taxon>
        <taxon>Pezizomycotina</taxon>
        <taxon>Sordariomycetes</taxon>
        <taxon>Sordariomycetidae</taxon>
        <taxon>Sordariales</taxon>
        <taxon>Lasiosphaeriaceae</taxon>
        <taxon>Apodospora</taxon>
    </lineage>
</organism>
<name>A0AAE0IPG4_9PEZI</name>
<evidence type="ECO:0000256" key="5">
    <source>
        <dbReference type="ARBA" id="ARBA00022737"/>
    </source>
</evidence>
<reference evidence="15" key="1">
    <citation type="journal article" date="2023" name="Mol. Phylogenet. Evol.">
        <title>Genome-scale phylogeny and comparative genomics of the fungal order Sordariales.</title>
        <authorList>
            <person name="Hensen N."/>
            <person name="Bonometti L."/>
            <person name="Westerberg I."/>
            <person name="Brannstrom I.O."/>
            <person name="Guillou S."/>
            <person name="Cros-Aarteil S."/>
            <person name="Calhoun S."/>
            <person name="Haridas S."/>
            <person name="Kuo A."/>
            <person name="Mondo S."/>
            <person name="Pangilinan J."/>
            <person name="Riley R."/>
            <person name="LaButti K."/>
            <person name="Andreopoulos B."/>
            <person name="Lipzen A."/>
            <person name="Chen C."/>
            <person name="Yan M."/>
            <person name="Daum C."/>
            <person name="Ng V."/>
            <person name="Clum A."/>
            <person name="Steindorff A."/>
            <person name="Ohm R.A."/>
            <person name="Martin F."/>
            <person name="Silar P."/>
            <person name="Natvig D.O."/>
            <person name="Lalanne C."/>
            <person name="Gautier V."/>
            <person name="Ament-Velasquez S.L."/>
            <person name="Kruys A."/>
            <person name="Hutchinson M.I."/>
            <person name="Powell A.J."/>
            <person name="Barry K."/>
            <person name="Miller A.N."/>
            <person name="Grigoriev I.V."/>
            <person name="Debuchy R."/>
            <person name="Gladieux P."/>
            <person name="Hiltunen Thoren M."/>
            <person name="Johannesson H."/>
        </authorList>
    </citation>
    <scope>NUCLEOTIDE SEQUENCE</scope>
    <source>
        <strain evidence="15">CBS 118394</strain>
    </source>
</reference>
<dbReference type="CDD" id="cd03250">
    <property type="entry name" value="ABCC_MRP_domain1"/>
    <property type="match status" value="1"/>
</dbReference>
<feature type="transmembrane region" description="Helical" evidence="12">
    <location>
        <begin position="1204"/>
        <end position="1224"/>
    </location>
</feature>
<dbReference type="PANTHER" id="PTHR24223">
    <property type="entry name" value="ATP-BINDING CASSETTE SUB-FAMILY C"/>
    <property type="match status" value="1"/>
</dbReference>
<feature type="domain" description="ABC transporter" evidence="13">
    <location>
        <begin position="1294"/>
        <end position="1559"/>
    </location>
</feature>
<feature type="transmembrane region" description="Helical" evidence="12">
    <location>
        <begin position="1019"/>
        <end position="1044"/>
    </location>
</feature>
<dbReference type="GO" id="GO:0016887">
    <property type="term" value="F:ATP hydrolysis activity"/>
    <property type="evidence" value="ECO:0007669"/>
    <property type="project" value="InterPro"/>
</dbReference>
<dbReference type="InterPro" id="IPR050173">
    <property type="entry name" value="ABC_transporter_C-like"/>
</dbReference>
<dbReference type="InterPro" id="IPR003593">
    <property type="entry name" value="AAA+_ATPase"/>
</dbReference>
<gene>
    <name evidence="15" type="ORF">B0H66DRAFT_6504</name>
</gene>
<feature type="domain" description="ABC transporter" evidence="13">
    <location>
        <begin position="617"/>
        <end position="868"/>
    </location>
</feature>
<keyword evidence="15" id="KW-0378">Hydrolase</keyword>
<evidence type="ECO:0000313" key="15">
    <source>
        <dbReference type="EMBL" id="KAK3328916.1"/>
    </source>
</evidence>
<keyword evidence="9 12" id="KW-0472">Membrane</keyword>
<dbReference type="Gene3D" id="1.20.1560.10">
    <property type="entry name" value="ABC transporter type 1, transmembrane domain"/>
    <property type="match status" value="2"/>
</dbReference>
<dbReference type="PROSITE" id="PS00211">
    <property type="entry name" value="ABC_TRANSPORTER_1"/>
    <property type="match status" value="1"/>
</dbReference>
<evidence type="ECO:0000256" key="9">
    <source>
        <dbReference type="ARBA" id="ARBA00023136"/>
    </source>
</evidence>
<evidence type="ECO:0000313" key="16">
    <source>
        <dbReference type="Proteomes" id="UP001283341"/>
    </source>
</evidence>
<keyword evidence="5" id="KW-0677">Repeat</keyword>
<feature type="region of interest" description="Disordered" evidence="11">
    <location>
        <begin position="355"/>
        <end position="402"/>
    </location>
</feature>
<comment type="similarity">
    <text evidence="2">Belongs to the ABC transporter superfamily. ABCC family. Conjugate transporter (TC 3.A.1.208) subfamily.</text>
</comment>
<keyword evidence="8 12" id="KW-1133">Transmembrane helix</keyword>
<dbReference type="PROSITE" id="PS50929">
    <property type="entry name" value="ABC_TM1F"/>
    <property type="match status" value="2"/>
</dbReference>
<dbReference type="InterPro" id="IPR036640">
    <property type="entry name" value="ABC1_TM_sf"/>
</dbReference>
<dbReference type="Pfam" id="PF00664">
    <property type="entry name" value="ABC_membrane"/>
    <property type="match status" value="2"/>
</dbReference>
<evidence type="ECO:0000256" key="1">
    <source>
        <dbReference type="ARBA" id="ARBA00004141"/>
    </source>
</evidence>
<evidence type="ECO:0000256" key="3">
    <source>
        <dbReference type="ARBA" id="ARBA00022448"/>
    </source>
</evidence>
<evidence type="ECO:0000259" key="14">
    <source>
        <dbReference type="PROSITE" id="PS50929"/>
    </source>
</evidence>
<evidence type="ECO:0000256" key="12">
    <source>
        <dbReference type="SAM" id="Phobius"/>
    </source>
</evidence>
<evidence type="ECO:0000259" key="13">
    <source>
        <dbReference type="PROSITE" id="PS50893"/>
    </source>
</evidence>
<feature type="transmembrane region" description="Helical" evidence="12">
    <location>
        <begin position="154"/>
        <end position="177"/>
    </location>
</feature>
<keyword evidence="10" id="KW-0325">Glycoprotein</keyword>
<feature type="transmembrane region" description="Helical" evidence="12">
    <location>
        <begin position="299"/>
        <end position="320"/>
    </location>
</feature>
<reference evidence="15" key="2">
    <citation type="submission" date="2023-06" db="EMBL/GenBank/DDBJ databases">
        <authorList>
            <consortium name="Lawrence Berkeley National Laboratory"/>
            <person name="Haridas S."/>
            <person name="Hensen N."/>
            <person name="Bonometti L."/>
            <person name="Westerberg I."/>
            <person name="Brannstrom I.O."/>
            <person name="Guillou S."/>
            <person name="Cros-Aarteil S."/>
            <person name="Calhoun S."/>
            <person name="Kuo A."/>
            <person name="Mondo S."/>
            <person name="Pangilinan J."/>
            <person name="Riley R."/>
            <person name="Labutti K."/>
            <person name="Andreopoulos B."/>
            <person name="Lipzen A."/>
            <person name="Chen C."/>
            <person name="Yanf M."/>
            <person name="Daum C."/>
            <person name="Ng V."/>
            <person name="Clum A."/>
            <person name="Steindorff A."/>
            <person name="Ohm R."/>
            <person name="Martin F."/>
            <person name="Silar P."/>
            <person name="Natvig D."/>
            <person name="Lalanne C."/>
            <person name="Gautier V."/>
            <person name="Ament-Velasquez S.L."/>
            <person name="Kruys A."/>
            <person name="Hutchinson M.I."/>
            <person name="Powell A.J."/>
            <person name="Barry K."/>
            <person name="Miller A.N."/>
            <person name="Grigoriev I.V."/>
            <person name="Debuchy R."/>
            <person name="Gladieux P."/>
            <person name="Thoren M.H."/>
            <person name="Johannesson H."/>
        </authorList>
    </citation>
    <scope>NUCLEOTIDE SEQUENCE</scope>
    <source>
        <strain evidence="15">CBS 118394</strain>
    </source>
</reference>
<feature type="region of interest" description="Disordered" evidence="11">
    <location>
        <begin position="1414"/>
        <end position="1443"/>
    </location>
</feature>
<dbReference type="EMBL" id="JAUEDM010000001">
    <property type="protein sequence ID" value="KAK3328916.1"/>
    <property type="molecule type" value="Genomic_DNA"/>
</dbReference>
<dbReference type="PROSITE" id="PS50893">
    <property type="entry name" value="ABC_TRANSPORTER_2"/>
    <property type="match status" value="2"/>
</dbReference>